<keyword evidence="3 9" id="KW-0812">Transmembrane</keyword>
<keyword evidence="2" id="KW-1003">Cell membrane</keyword>
<dbReference type="PANTHER" id="PTHR24229">
    <property type="entry name" value="NEUROPEPTIDES RECEPTOR"/>
    <property type="match status" value="1"/>
</dbReference>
<evidence type="ECO:0000256" key="6">
    <source>
        <dbReference type="ARBA" id="ARBA00023136"/>
    </source>
</evidence>
<name>A0A813P0I6_9BILA</name>
<dbReference type="Gene3D" id="1.20.1070.10">
    <property type="entry name" value="Rhodopsin 7-helix transmembrane proteins"/>
    <property type="match status" value="1"/>
</dbReference>
<dbReference type="GO" id="GO:0005886">
    <property type="term" value="C:plasma membrane"/>
    <property type="evidence" value="ECO:0007669"/>
    <property type="project" value="UniProtKB-SubCell"/>
</dbReference>
<keyword evidence="8" id="KW-0807">Transducer</keyword>
<evidence type="ECO:0000256" key="9">
    <source>
        <dbReference type="SAM" id="Phobius"/>
    </source>
</evidence>
<comment type="subcellular location">
    <subcellularLocation>
        <location evidence="1">Cell membrane</location>
        <topology evidence="1">Multi-pass membrane protein</topology>
    </subcellularLocation>
</comment>
<reference evidence="11" key="1">
    <citation type="submission" date="2021-02" db="EMBL/GenBank/DDBJ databases">
        <authorList>
            <person name="Nowell W R."/>
        </authorList>
    </citation>
    <scope>NUCLEOTIDE SEQUENCE</scope>
</reference>
<dbReference type="GO" id="GO:0007218">
    <property type="term" value="P:neuropeptide signaling pathway"/>
    <property type="evidence" value="ECO:0007669"/>
    <property type="project" value="TreeGrafter"/>
</dbReference>
<evidence type="ECO:0000259" key="10">
    <source>
        <dbReference type="PROSITE" id="PS50262"/>
    </source>
</evidence>
<comment type="caution">
    <text evidence="11">The sequence shown here is derived from an EMBL/GenBank/DDBJ whole genome shotgun (WGS) entry which is preliminary data.</text>
</comment>
<keyword evidence="4 9" id="KW-1133">Transmembrane helix</keyword>
<evidence type="ECO:0000256" key="3">
    <source>
        <dbReference type="ARBA" id="ARBA00022692"/>
    </source>
</evidence>
<feature type="transmembrane region" description="Helical" evidence="9">
    <location>
        <begin position="127"/>
        <end position="148"/>
    </location>
</feature>
<feature type="transmembrane region" description="Helical" evidence="9">
    <location>
        <begin position="88"/>
        <end position="107"/>
    </location>
</feature>
<accession>A0A813P0I6</accession>
<keyword evidence="7" id="KW-0675">Receptor</keyword>
<dbReference type="OrthoDB" id="10012510at2759"/>
<feature type="transmembrane region" description="Helical" evidence="9">
    <location>
        <begin position="255"/>
        <end position="277"/>
    </location>
</feature>
<dbReference type="SUPFAM" id="SSF81321">
    <property type="entry name" value="Family A G protein-coupled receptor-like"/>
    <property type="match status" value="1"/>
</dbReference>
<dbReference type="InterPro" id="IPR017452">
    <property type="entry name" value="GPCR_Rhodpsn_7TM"/>
</dbReference>
<evidence type="ECO:0000313" key="11">
    <source>
        <dbReference type="EMBL" id="CAF0747195.1"/>
    </source>
</evidence>
<evidence type="ECO:0000313" key="13">
    <source>
        <dbReference type="Proteomes" id="UP000663832"/>
    </source>
</evidence>
<dbReference type="Proteomes" id="UP000663832">
    <property type="component" value="Unassembled WGS sequence"/>
</dbReference>
<feature type="transmembrane region" description="Helical" evidence="9">
    <location>
        <begin position="168"/>
        <end position="197"/>
    </location>
</feature>
<feature type="transmembrane region" description="Helical" evidence="9">
    <location>
        <begin position="46"/>
        <end position="68"/>
    </location>
</feature>
<keyword evidence="6 9" id="KW-0472">Membrane</keyword>
<feature type="transmembrane region" description="Helical" evidence="9">
    <location>
        <begin position="12"/>
        <end position="34"/>
    </location>
</feature>
<dbReference type="GO" id="GO:0043005">
    <property type="term" value="C:neuron projection"/>
    <property type="evidence" value="ECO:0007669"/>
    <property type="project" value="TreeGrafter"/>
</dbReference>
<dbReference type="GO" id="GO:0042923">
    <property type="term" value="F:neuropeptide binding"/>
    <property type="evidence" value="ECO:0007669"/>
    <property type="project" value="TreeGrafter"/>
</dbReference>
<dbReference type="EMBL" id="CAJNOM010000533">
    <property type="protein sequence ID" value="CAF1488414.1"/>
    <property type="molecule type" value="Genomic_DNA"/>
</dbReference>
<feature type="transmembrane region" description="Helical" evidence="9">
    <location>
        <begin position="218"/>
        <end position="243"/>
    </location>
</feature>
<gene>
    <name evidence="11" type="ORF">BJG266_LOCUS2219</name>
    <name evidence="12" type="ORF">QVE165_LOCUS42707</name>
</gene>
<organism evidence="11 14">
    <name type="scientific">Adineta steineri</name>
    <dbReference type="NCBI Taxonomy" id="433720"/>
    <lineage>
        <taxon>Eukaryota</taxon>
        <taxon>Metazoa</taxon>
        <taxon>Spiralia</taxon>
        <taxon>Gnathifera</taxon>
        <taxon>Rotifera</taxon>
        <taxon>Eurotatoria</taxon>
        <taxon>Bdelloidea</taxon>
        <taxon>Adinetida</taxon>
        <taxon>Adinetidae</taxon>
        <taxon>Adineta</taxon>
    </lineage>
</organism>
<evidence type="ECO:0000256" key="1">
    <source>
        <dbReference type="ARBA" id="ARBA00004651"/>
    </source>
</evidence>
<evidence type="ECO:0000313" key="14">
    <source>
        <dbReference type="Proteomes" id="UP000663877"/>
    </source>
</evidence>
<evidence type="ECO:0000256" key="7">
    <source>
        <dbReference type="ARBA" id="ARBA00023170"/>
    </source>
</evidence>
<keyword evidence="5" id="KW-0297">G-protein coupled receptor</keyword>
<evidence type="ECO:0000313" key="12">
    <source>
        <dbReference type="EMBL" id="CAF1488414.1"/>
    </source>
</evidence>
<evidence type="ECO:0000256" key="5">
    <source>
        <dbReference type="ARBA" id="ARBA00023040"/>
    </source>
</evidence>
<evidence type="ECO:0000256" key="8">
    <source>
        <dbReference type="ARBA" id="ARBA00023224"/>
    </source>
</evidence>
<proteinExistence type="predicted"/>
<dbReference type="GO" id="GO:0004930">
    <property type="term" value="F:G protein-coupled receptor activity"/>
    <property type="evidence" value="ECO:0007669"/>
    <property type="project" value="UniProtKB-KW"/>
</dbReference>
<dbReference type="PROSITE" id="PS50262">
    <property type="entry name" value="G_PROTEIN_RECEP_F1_2"/>
    <property type="match status" value="1"/>
</dbReference>
<dbReference type="Proteomes" id="UP000663877">
    <property type="component" value="Unassembled WGS sequence"/>
</dbReference>
<protein>
    <recommendedName>
        <fullName evidence="10">G-protein coupled receptors family 1 profile domain-containing protein</fullName>
    </recommendedName>
</protein>
<evidence type="ECO:0000256" key="2">
    <source>
        <dbReference type="ARBA" id="ARBA00022475"/>
    </source>
</evidence>
<dbReference type="EMBL" id="CAJNOI010000005">
    <property type="protein sequence ID" value="CAF0747195.1"/>
    <property type="molecule type" value="Genomic_DNA"/>
</dbReference>
<keyword evidence="13" id="KW-1185">Reference proteome</keyword>
<evidence type="ECO:0000256" key="4">
    <source>
        <dbReference type="ARBA" id="ARBA00022989"/>
    </source>
</evidence>
<feature type="domain" description="G-protein coupled receptors family 1 profile" evidence="10">
    <location>
        <begin position="25"/>
        <end position="278"/>
    </location>
</feature>
<dbReference type="CDD" id="cd00637">
    <property type="entry name" value="7tm_classA_rhodopsin-like"/>
    <property type="match status" value="1"/>
</dbReference>
<dbReference type="PANTHER" id="PTHR24229:SF40">
    <property type="entry name" value="ALLATOSTATIN C RECEPTOR 1-RELATED"/>
    <property type="match status" value="1"/>
</dbReference>
<sequence length="302" mass="34601">MTLLYDAQQLSLYVGILLLFVGLIGNAINILVFSKVRTYRTNPCTFYFLMSSIHNMFYICLNLPIRILTDYFAINIAGVSDVVCKIRQFLLIIPSLIPITFSCLAIIDQFLVTSKSNYLRNLSQIKWAHRISVIVIIFWSLYGVHILYFEHILSDGMTCGTDNPSLAIYTPIYLLGIICGIPVVIMTLFGLLTYHNIRRTIRSAELHFDRQLIRMTSIHVILVAISLIPYGVNTAYAFITIGIVKDSDRQMKEYLATTVVTLATYLYYVGSCYTFLLTSKRFREKVKNEIFYCRRQNTIGPT</sequence>
<dbReference type="AlphaFoldDB" id="A0A813P0I6"/>